<dbReference type="Proteomes" id="UP000218542">
    <property type="component" value="Unassembled WGS sequence"/>
</dbReference>
<evidence type="ECO:0000313" key="2">
    <source>
        <dbReference type="EMBL" id="GAX60362.1"/>
    </source>
</evidence>
<dbReference type="GO" id="GO:0050660">
    <property type="term" value="F:flavin adenine dinucleotide binding"/>
    <property type="evidence" value="ECO:0007669"/>
    <property type="project" value="TreeGrafter"/>
</dbReference>
<reference evidence="3" key="1">
    <citation type="journal article" date="2017" name="Environ. Microbiol. Rep.">
        <title>Genetic Diversity of Marine Anaerobic Ammonium-Oxidizing Bacteria as Revealed by Genomic and Proteomic Analyses of 'Candidatus Scalindua japonica'.</title>
        <authorList>
            <person name="Oshiki M."/>
            <person name="Mizuto K."/>
            <person name="Kimura Z."/>
            <person name="Kindaichi T."/>
            <person name="Satoh H."/>
            <person name="Okabe S."/>
        </authorList>
    </citation>
    <scope>NUCLEOTIDE SEQUENCE [LARGE SCALE GENOMIC DNA]</scope>
    <source>
        <strain evidence="3">husup-a2</strain>
    </source>
</reference>
<keyword evidence="3" id="KW-1185">Reference proteome</keyword>
<evidence type="ECO:0000259" key="1">
    <source>
        <dbReference type="Pfam" id="PF01593"/>
    </source>
</evidence>
<dbReference type="OrthoDB" id="9769600at2"/>
<dbReference type="InterPro" id="IPR002937">
    <property type="entry name" value="Amino_oxidase"/>
</dbReference>
<dbReference type="EMBL" id="BAOS01000010">
    <property type="protein sequence ID" value="GAX60362.1"/>
    <property type="molecule type" value="Genomic_DNA"/>
</dbReference>
<proteinExistence type="predicted"/>
<dbReference type="PANTHER" id="PTHR21197:SF0">
    <property type="entry name" value="UDP-GALACTOPYRANOSE MUTASE"/>
    <property type="match status" value="1"/>
</dbReference>
<feature type="domain" description="Amine oxidase" evidence="1">
    <location>
        <begin position="12"/>
        <end position="356"/>
    </location>
</feature>
<dbReference type="GO" id="GO:0016491">
    <property type="term" value="F:oxidoreductase activity"/>
    <property type="evidence" value="ECO:0007669"/>
    <property type="project" value="InterPro"/>
</dbReference>
<protein>
    <submittedName>
        <fullName evidence="2">Protoporphyrinogen oxidase</fullName>
    </submittedName>
</protein>
<dbReference type="GO" id="GO:0008767">
    <property type="term" value="F:UDP-galactopyranose mutase activity"/>
    <property type="evidence" value="ECO:0007669"/>
    <property type="project" value="TreeGrafter"/>
</dbReference>
<dbReference type="PANTHER" id="PTHR21197">
    <property type="entry name" value="UDP-GALACTOPYRANOSE MUTASE"/>
    <property type="match status" value="1"/>
</dbReference>
<dbReference type="GO" id="GO:0005829">
    <property type="term" value="C:cytosol"/>
    <property type="evidence" value="ECO:0007669"/>
    <property type="project" value="TreeGrafter"/>
</dbReference>
<dbReference type="AlphaFoldDB" id="A0A286TWV8"/>
<comment type="caution">
    <text evidence="2">The sequence shown here is derived from an EMBL/GenBank/DDBJ whole genome shotgun (WGS) entry which is preliminary data.</text>
</comment>
<dbReference type="Gene3D" id="3.50.50.60">
    <property type="entry name" value="FAD/NAD(P)-binding domain"/>
    <property type="match status" value="1"/>
</dbReference>
<name>A0A286TWV8_9BACT</name>
<sequence length="439" mass="50437">MKTKNIILGAGLTGLTTAYSLNEADRTYEIFEKSNSYGGLSSSLYVEKTLFDMGVHIFYFQKEHIRHLFLSLLNGEHTSQEKTVKIDLDGNLVNYPYQANLHGLPLERRIESLYSLFEAQRQQHSKCFNFKEWLISTYGEVISYDFLIPHNEKLMQMDLENVSTKWPERFFPQPDIKEIISGAFQNNDNQFHPNQYFLYPKTGGAGKMCDIFAENLNIQYNKNAININTISRTITFEDGDEVQYDNLISTIPLPVLLDILTPQLEVTESITHNLQYSSVVIIMVRVSHRSALSKDGVHWIYYPYPSIAFQRLSFSENFSPDNVPDGESGICLECILPPGPSYPQELEENCLDDLVNLGICDKDHVLDVNIKFFQYGYPIYHDKYDEDIKKVNNCLAPLQIKTTGRNGLWQYSNMEDAMNWGLENATCIIKKAMACIEKK</sequence>
<dbReference type="SUPFAM" id="SSF51905">
    <property type="entry name" value="FAD/NAD(P)-binding domain"/>
    <property type="match status" value="1"/>
</dbReference>
<evidence type="ECO:0000313" key="3">
    <source>
        <dbReference type="Proteomes" id="UP000218542"/>
    </source>
</evidence>
<dbReference type="RefSeq" id="WP_096893673.1">
    <property type="nucleotide sequence ID" value="NZ_BAOS01000010.1"/>
</dbReference>
<organism evidence="2 3">
    <name type="scientific">Candidatus Scalindua japonica</name>
    <dbReference type="NCBI Taxonomy" id="1284222"/>
    <lineage>
        <taxon>Bacteria</taxon>
        <taxon>Pseudomonadati</taxon>
        <taxon>Planctomycetota</taxon>
        <taxon>Candidatus Brocadiia</taxon>
        <taxon>Candidatus Brocadiales</taxon>
        <taxon>Candidatus Scalinduaceae</taxon>
        <taxon>Candidatus Scalindua</taxon>
    </lineage>
</organism>
<gene>
    <name evidence="2" type="ORF">SCALIN_C10_0122</name>
</gene>
<accession>A0A286TWV8</accession>
<dbReference type="Pfam" id="PF01593">
    <property type="entry name" value="Amino_oxidase"/>
    <property type="match status" value="1"/>
</dbReference>
<dbReference type="InterPro" id="IPR036188">
    <property type="entry name" value="FAD/NAD-bd_sf"/>
</dbReference>